<keyword evidence="1" id="KW-0479">Metal-binding</keyword>
<evidence type="ECO:0000313" key="5">
    <source>
        <dbReference type="EMBL" id="BDL43325.1"/>
    </source>
</evidence>
<evidence type="ECO:0000256" key="1">
    <source>
        <dbReference type="ARBA" id="ARBA00022723"/>
    </source>
</evidence>
<keyword evidence="2" id="KW-0408">Iron</keyword>
<gene>
    <name evidence="5" type="ORF">Abiwalacus_08990</name>
</gene>
<name>A0ABM7ZF49_9BACT</name>
<accession>A0ABM7ZF49</accession>
<dbReference type="InterPro" id="IPR017896">
    <property type="entry name" value="4Fe4S_Fe-S-bd"/>
</dbReference>
<dbReference type="InterPro" id="IPR052977">
    <property type="entry name" value="Polyferredoxin-like_ET"/>
</dbReference>
<dbReference type="InterPro" id="IPR017900">
    <property type="entry name" value="4Fe4S_Fe_S_CS"/>
</dbReference>
<evidence type="ECO:0000256" key="3">
    <source>
        <dbReference type="ARBA" id="ARBA00023014"/>
    </source>
</evidence>
<feature type="domain" description="4Fe-4S ferredoxin-type" evidence="4">
    <location>
        <begin position="1"/>
        <end position="24"/>
    </location>
</feature>
<reference evidence="5" key="1">
    <citation type="submission" date="2022-06" db="EMBL/GenBank/DDBJ databases">
        <title>Akkermansia biwalacus sp. nov., an anaerobic mucin-degrading bacterium isolated from human intestine.</title>
        <authorList>
            <person name="Kobayashi Y."/>
            <person name="Inoue S."/>
            <person name="Kawahara T."/>
            <person name="Kohda N."/>
        </authorList>
    </citation>
    <scope>NUCLEOTIDE SEQUENCE</scope>
    <source>
        <strain evidence="5">WON2089</strain>
    </source>
</reference>
<keyword evidence="6" id="KW-1185">Reference proteome</keyword>
<dbReference type="PROSITE" id="PS51379">
    <property type="entry name" value="4FE4S_FER_2"/>
    <property type="match status" value="1"/>
</dbReference>
<organism evidence="5 6">
    <name type="scientific">Akkermansia biwaensis</name>
    <dbReference type="NCBI Taxonomy" id="2946555"/>
    <lineage>
        <taxon>Bacteria</taxon>
        <taxon>Pseudomonadati</taxon>
        <taxon>Verrucomicrobiota</taxon>
        <taxon>Verrucomicrobiia</taxon>
        <taxon>Verrucomicrobiales</taxon>
        <taxon>Akkermansiaceae</taxon>
        <taxon>Akkermansia</taxon>
    </lineage>
</organism>
<dbReference type="PANTHER" id="PTHR43193:SF2">
    <property type="entry name" value="POLYFERREDOXIN PROTEIN FWDF"/>
    <property type="match status" value="1"/>
</dbReference>
<dbReference type="InterPro" id="IPR007516">
    <property type="entry name" value="Co_F420_Hydgase/DH_bsu_N"/>
</dbReference>
<dbReference type="InterPro" id="IPR007525">
    <property type="entry name" value="FrhB_FdhB_C"/>
</dbReference>
<sequence length="354" mass="40203">MDCTGCKTCIRICPVLHAESHPSPQQNPLAVYAGWNKDESIRLASSSGGIFSALAISTLKKGGTVYGAAMGENLRVRHIRITTPEELSTLRGSKYIQSDTGWIYRTVKKDLKEGLPVLFSGTPCQIAALHQYLKHAYPLLLCVDIICHGVPSPKLFQEYIRLRESGEENRKVTSVQFRDKRVGWKSFSMVCRFGDGKAAYAETLHRDLFMQGFLGNFCLRPSCYACAAHKERRHADITLGDFWGVDLHMPELDDDKGTSLIFIHSAKGESIWREIQDAVFSKPVPYELAVRYNHAYHQSFPHHPAEKLFHDNIGTIPLEALIAWCHKKGQPSLLRRIARKVKRSTKRIWNRRMR</sequence>
<evidence type="ECO:0000259" key="4">
    <source>
        <dbReference type="PROSITE" id="PS51379"/>
    </source>
</evidence>
<evidence type="ECO:0000313" key="6">
    <source>
        <dbReference type="Proteomes" id="UP001062263"/>
    </source>
</evidence>
<keyword evidence="3" id="KW-0411">Iron-sulfur</keyword>
<dbReference type="Pfam" id="PF04422">
    <property type="entry name" value="FrhB_FdhB_N"/>
    <property type="match status" value="1"/>
</dbReference>
<dbReference type="PROSITE" id="PS00198">
    <property type="entry name" value="4FE4S_FER_1"/>
    <property type="match status" value="1"/>
</dbReference>
<dbReference type="Pfam" id="PF04432">
    <property type="entry name" value="FrhB_FdhB_C"/>
    <property type="match status" value="1"/>
</dbReference>
<evidence type="ECO:0000256" key="2">
    <source>
        <dbReference type="ARBA" id="ARBA00023004"/>
    </source>
</evidence>
<dbReference type="Proteomes" id="UP001062263">
    <property type="component" value="Chromosome"/>
</dbReference>
<dbReference type="EMBL" id="AP025943">
    <property type="protein sequence ID" value="BDL43325.1"/>
    <property type="molecule type" value="Genomic_DNA"/>
</dbReference>
<proteinExistence type="predicted"/>
<protein>
    <submittedName>
        <fullName evidence="5">F420H(2):quinone oxidoreductase</fullName>
    </submittedName>
</protein>
<dbReference type="PANTHER" id="PTHR43193">
    <property type="match status" value="1"/>
</dbReference>